<keyword evidence="2" id="KW-0238">DNA-binding</keyword>
<dbReference type="SMART" id="SM00966">
    <property type="entry name" value="SpoVT_AbrB"/>
    <property type="match status" value="1"/>
</dbReference>
<dbReference type="InterPro" id="IPR037914">
    <property type="entry name" value="SpoVT-AbrB_sf"/>
</dbReference>
<evidence type="ECO:0000259" key="1">
    <source>
        <dbReference type="SMART" id="SM00966"/>
    </source>
</evidence>
<dbReference type="RefSeq" id="WP_380886817.1">
    <property type="nucleotide sequence ID" value="NZ_JBHUDY010000001.1"/>
</dbReference>
<dbReference type="SUPFAM" id="SSF89447">
    <property type="entry name" value="AbrB/MazE/MraZ-like"/>
    <property type="match status" value="1"/>
</dbReference>
<evidence type="ECO:0000313" key="3">
    <source>
        <dbReference type="Proteomes" id="UP001597115"/>
    </source>
</evidence>
<sequence>MIHSRITAKSQTTIPRAIRLALGLKPGDFIGYEIEGGEVKLKRYNPADPFENPFATFTEWADELDSVYDNL</sequence>
<dbReference type="Gene3D" id="2.10.260.10">
    <property type="match status" value="1"/>
</dbReference>
<keyword evidence="3" id="KW-1185">Reference proteome</keyword>
<dbReference type="GO" id="GO:0003677">
    <property type="term" value="F:DNA binding"/>
    <property type="evidence" value="ECO:0007669"/>
    <property type="project" value="UniProtKB-KW"/>
</dbReference>
<dbReference type="Proteomes" id="UP001597115">
    <property type="component" value="Unassembled WGS sequence"/>
</dbReference>
<proteinExistence type="predicted"/>
<dbReference type="EMBL" id="JBHUDY010000001">
    <property type="protein sequence ID" value="MFD1610797.1"/>
    <property type="molecule type" value="Genomic_DNA"/>
</dbReference>
<organism evidence="2 3">
    <name type="scientific">Sphingomonas tabacisoli</name>
    <dbReference type="NCBI Taxonomy" id="2249466"/>
    <lineage>
        <taxon>Bacteria</taxon>
        <taxon>Pseudomonadati</taxon>
        <taxon>Pseudomonadota</taxon>
        <taxon>Alphaproteobacteria</taxon>
        <taxon>Sphingomonadales</taxon>
        <taxon>Sphingomonadaceae</taxon>
        <taxon>Sphingomonas</taxon>
    </lineage>
</organism>
<reference evidence="3" key="1">
    <citation type="journal article" date="2019" name="Int. J. Syst. Evol. Microbiol.">
        <title>The Global Catalogue of Microorganisms (GCM) 10K type strain sequencing project: providing services to taxonomists for standard genome sequencing and annotation.</title>
        <authorList>
            <consortium name="The Broad Institute Genomics Platform"/>
            <consortium name="The Broad Institute Genome Sequencing Center for Infectious Disease"/>
            <person name="Wu L."/>
            <person name="Ma J."/>
        </authorList>
    </citation>
    <scope>NUCLEOTIDE SEQUENCE [LARGE SCALE GENOMIC DNA]</scope>
    <source>
        <strain evidence="3">CGMCC 1.16275</strain>
    </source>
</reference>
<accession>A0ABW4HZT1</accession>
<comment type="caution">
    <text evidence="2">The sequence shown here is derived from an EMBL/GenBank/DDBJ whole genome shotgun (WGS) entry which is preliminary data.</text>
</comment>
<protein>
    <submittedName>
        <fullName evidence="2">AbrB/MazE/SpoVT family DNA-binding domain-containing protein</fullName>
    </submittedName>
</protein>
<name>A0ABW4HZT1_9SPHN</name>
<dbReference type="InterPro" id="IPR031848">
    <property type="entry name" value="PrlF_antitoxin"/>
</dbReference>
<dbReference type="Pfam" id="PF15937">
    <property type="entry name" value="PrlF_antitoxin"/>
    <property type="match status" value="1"/>
</dbReference>
<dbReference type="InterPro" id="IPR007159">
    <property type="entry name" value="SpoVT-AbrB_dom"/>
</dbReference>
<gene>
    <name evidence="2" type="ORF">ACFSCW_03165</name>
</gene>
<feature type="domain" description="SpoVT-AbrB" evidence="1">
    <location>
        <begin position="4"/>
        <end position="47"/>
    </location>
</feature>
<evidence type="ECO:0000313" key="2">
    <source>
        <dbReference type="EMBL" id="MFD1610797.1"/>
    </source>
</evidence>